<dbReference type="EMBL" id="CT868397">
    <property type="protein sequence ID" value="CAK81362.1"/>
    <property type="molecule type" value="Genomic_DNA"/>
</dbReference>
<name>A0DE95_PARTE</name>
<organism evidence="1 2">
    <name type="scientific">Paramecium tetraurelia</name>
    <dbReference type="NCBI Taxonomy" id="5888"/>
    <lineage>
        <taxon>Eukaryota</taxon>
        <taxon>Sar</taxon>
        <taxon>Alveolata</taxon>
        <taxon>Ciliophora</taxon>
        <taxon>Intramacronucleata</taxon>
        <taxon>Oligohymenophorea</taxon>
        <taxon>Peniculida</taxon>
        <taxon>Parameciidae</taxon>
        <taxon>Paramecium</taxon>
    </lineage>
</organism>
<sequence length="600" mass="72532">MYQEAEKLNKIYNIEIDRIGHGHKLLSYFQNQVNQLYSYYVNKNDELQQHFNDLPLKEIILIKFQLETITSIEDLNKIKLAFFDRNFLKYFEILRQKNLTLQLKLVTTKKSFQMILQKVSREEQRMFLDVLKFEEFLLNVITNVPKRLMRENTNFDLPLHTELQNLQISYEDFKQKLPKQKGAITYLIIRQKINEKKIDSQRKDLELIEKELGELFIKEPSFLFVDKFQTIFEGLNVDEQLRVDTFNLPEKEKYKKFLYQLKQIENLRKCQQINNWNSLIIQTETVIEAIETFGQTDKEIDKMLIHEDLIMLKENIYKVFKEEQELIPISQNQIILEREEIRDDQSYRTYLQFMIKIVKLKKLQLLEELEFLNKLLEKFDSFSRKLDKILRYEEEYQNKLYFRFQDCTKECIQRFEESQLINDNVNQKEDENFQQYLERIETQFFRRGNVNVIYQAQIKISDFLNQIVACVKQVEFKYCTSTQIESDYLIQQLNTIYLEDIEVLEDEEESDQQLGLSNNLIFKIKDVITNDQWKIKQGLVFTIIQITSSCYSRYHYFFLLESSNLIMGLRKRSKSQKSFKKLTIDKHINVDFVERLVQLT</sequence>
<reference evidence="1 2" key="1">
    <citation type="journal article" date="2006" name="Nature">
        <title>Global trends of whole-genome duplications revealed by the ciliate Paramecium tetraurelia.</title>
        <authorList>
            <consortium name="Genoscope"/>
            <person name="Aury J.-M."/>
            <person name="Jaillon O."/>
            <person name="Duret L."/>
            <person name="Noel B."/>
            <person name="Jubin C."/>
            <person name="Porcel B.M."/>
            <person name="Segurens B."/>
            <person name="Daubin V."/>
            <person name="Anthouard V."/>
            <person name="Aiach N."/>
            <person name="Arnaiz O."/>
            <person name="Billaut A."/>
            <person name="Beisson J."/>
            <person name="Blanc I."/>
            <person name="Bouhouche K."/>
            <person name="Camara F."/>
            <person name="Duharcourt S."/>
            <person name="Guigo R."/>
            <person name="Gogendeau D."/>
            <person name="Katinka M."/>
            <person name="Keller A.-M."/>
            <person name="Kissmehl R."/>
            <person name="Klotz C."/>
            <person name="Koll F."/>
            <person name="Le Moue A."/>
            <person name="Lepere C."/>
            <person name="Malinsky S."/>
            <person name="Nowacki M."/>
            <person name="Nowak J.K."/>
            <person name="Plattner H."/>
            <person name="Poulain J."/>
            <person name="Ruiz F."/>
            <person name="Serrano V."/>
            <person name="Zagulski M."/>
            <person name="Dessen P."/>
            <person name="Betermier M."/>
            <person name="Weissenbach J."/>
            <person name="Scarpelli C."/>
            <person name="Schachter V."/>
            <person name="Sperling L."/>
            <person name="Meyer E."/>
            <person name="Cohen J."/>
            <person name="Wincker P."/>
        </authorList>
    </citation>
    <scope>NUCLEOTIDE SEQUENCE [LARGE SCALE GENOMIC DNA]</scope>
    <source>
        <strain evidence="1 2">Stock d4-2</strain>
    </source>
</reference>
<gene>
    <name evidence="1" type="ORF">GSPATT00039446001</name>
</gene>
<dbReference type="GeneID" id="5034543"/>
<dbReference type="HOGENOM" id="CLU_455263_0_0_1"/>
<accession>A0DE95</accession>
<evidence type="ECO:0000313" key="2">
    <source>
        <dbReference type="Proteomes" id="UP000000600"/>
    </source>
</evidence>
<dbReference type="InParanoid" id="A0DE95"/>
<dbReference type="RefSeq" id="XP_001448759.1">
    <property type="nucleotide sequence ID" value="XM_001448722.1"/>
</dbReference>
<evidence type="ECO:0008006" key="3">
    <source>
        <dbReference type="Google" id="ProtNLM"/>
    </source>
</evidence>
<dbReference type="AlphaFoldDB" id="A0DE95"/>
<proteinExistence type="predicted"/>
<dbReference type="KEGG" id="ptm:GSPATT00039446001"/>
<keyword evidence="2" id="KW-1185">Reference proteome</keyword>
<evidence type="ECO:0000313" key="1">
    <source>
        <dbReference type="EMBL" id="CAK81362.1"/>
    </source>
</evidence>
<dbReference type="OMA" id="QREDENF"/>
<protein>
    <recommendedName>
        <fullName evidence="3">Dynein heavy chain linker domain-containing protein</fullName>
    </recommendedName>
</protein>
<dbReference type="Proteomes" id="UP000000600">
    <property type="component" value="Unassembled WGS sequence"/>
</dbReference>